<dbReference type="InParanoid" id="J3K035"/>
<dbReference type="RefSeq" id="XP_001249212.1">
    <property type="nucleotide sequence ID" value="XM_001249211.1"/>
</dbReference>
<reference evidence="3" key="2">
    <citation type="journal article" date="2010" name="Genome Res.">
        <title>Population genomic sequencing of Coccidioides fungi reveals recent hybridization and transposon control.</title>
        <authorList>
            <person name="Neafsey D.E."/>
            <person name="Barker B.M."/>
            <person name="Sharpton T.J."/>
            <person name="Stajich J.E."/>
            <person name="Park D.J."/>
            <person name="Whiston E."/>
            <person name="Hung C.-Y."/>
            <person name="McMahan C."/>
            <person name="White J."/>
            <person name="Sykes S."/>
            <person name="Heiman D."/>
            <person name="Young S."/>
            <person name="Zeng Q."/>
            <person name="Abouelleil A."/>
            <person name="Aftuck L."/>
            <person name="Bessette D."/>
            <person name="Brown A."/>
            <person name="FitzGerald M."/>
            <person name="Lui A."/>
            <person name="Macdonald J.P."/>
            <person name="Priest M."/>
            <person name="Orbach M.J."/>
            <person name="Galgiani J.N."/>
            <person name="Kirkland T.N."/>
            <person name="Cole G.T."/>
            <person name="Birren B.W."/>
            <person name="Henn M.R."/>
            <person name="Taylor J.W."/>
            <person name="Rounsley S.D."/>
        </authorList>
    </citation>
    <scope>GENOME REANNOTATION</scope>
    <source>
        <strain evidence="3">RS</strain>
    </source>
</reference>
<gene>
    <name evidence="2" type="ORF">CIMG_12586</name>
</gene>
<evidence type="ECO:0000256" key="1">
    <source>
        <dbReference type="SAM" id="MobiDB-lite"/>
    </source>
</evidence>
<accession>J3K035</accession>
<name>J3K035_COCIM</name>
<dbReference type="Proteomes" id="UP000001261">
    <property type="component" value="Unassembled WGS sequence"/>
</dbReference>
<feature type="region of interest" description="Disordered" evidence="1">
    <location>
        <begin position="105"/>
        <end position="137"/>
    </location>
</feature>
<dbReference type="AlphaFoldDB" id="J3K035"/>
<reference evidence="3" key="1">
    <citation type="journal article" date="2009" name="Genome Res.">
        <title>Comparative genomic analyses of the human fungal pathogens Coccidioides and their relatives.</title>
        <authorList>
            <person name="Sharpton T.J."/>
            <person name="Stajich J.E."/>
            <person name="Rounsley S.D."/>
            <person name="Gardner M.J."/>
            <person name="Wortman J.R."/>
            <person name="Jordar V.S."/>
            <person name="Maiti R."/>
            <person name="Kodira C.D."/>
            <person name="Neafsey D.E."/>
            <person name="Zeng Q."/>
            <person name="Hung C.-Y."/>
            <person name="McMahan C."/>
            <person name="Muszewska A."/>
            <person name="Grynberg M."/>
            <person name="Mandel M.A."/>
            <person name="Kellner E.M."/>
            <person name="Barker B.M."/>
            <person name="Galgiani J.N."/>
            <person name="Orbach M.J."/>
            <person name="Kirkland T.N."/>
            <person name="Cole G.T."/>
            <person name="Henn M.R."/>
            <person name="Birren B.W."/>
            <person name="Taylor J.W."/>
        </authorList>
    </citation>
    <scope>NUCLEOTIDE SEQUENCE [LARGE SCALE GENOMIC DNA]</scope>
    <source>
        <strain evidence="3">RS</strain>
    </source>
</reference>
<feature type="compositionally biased region" description="Basic residues" evidence="1">
    <location>
        <begin position="108"/>
        <end position="122"/>
    </location>
</feature>
<dbReference type="KEGG" id="cim:CIMG_12586"/>
<evidence type="ECO:0000313" key="3">
    <source>
        <dbReference type="Proteomes" id="UP000001261"/>
    </source>
</evidence>
<evidence type="ECO:0000313" key="2">
    <source>
        <dbReference type="EMBL" id="EAS27172.3"/>
    </source>
</evidence>
<dbReference type="GeneID" id="24164213"/>
<dbReference type="VEuPathDB" id="FungiDB:CIMG_12586"/>
<protein>
    <submittedName>
        <fullName evidence="2">Uncharacterized protein</fullName>
    </submittedName>
</protein>
<dbReference type="OrthoDB" id="4210093at2759"/>
<dbReference type="EMBL" id="GG704911">
    <property type="protein sequence ID" value="EAS27172.3"/>
    <property type="molecule type" value="Genomic_DNA"/>
</dbReference>
<organism evidence="2 3">
    <name type="scientific">Coccidioides immitis (strain RS)</name>
    <name type="common">Valley fever fungus</name>
    <dbReference type="NCBI Taxonomy" id="246410"/>
    <lineage>
        <taxon>Eukaryota</taxon>
        <taxon>Fungi</taxon>
        <taxon>Dikarya</taxon>
        <taxon>Ascomycota</taxon>
        <taxon>Pezizomycotina</taxon>
        <taxon>Eurotiomycetes</taxon>
        <taxon>Eurotiomycetidae</taxon>
        <taxon>Onygenales</taxon>
        <taxon>Onygenaceae</taxon>
        <taxon>Coccidioides</taxon>
    </lineage>
</organism>
<keyword evidence="3" id="KW-1185">Reference proteome</keyword>
<feature type="compositionally biased region" description="Acidic residues" evidence="1">
    <location>
        <begin position="126"/>
        <end position="137"/>
    </location>
</feature>
<proteinExistence type="predicted"/>
<dbReference type="STRING" id="246410.J3K035"/>
<sequence>MAMVHCKCVMVNTNNIKLVLGIGAKIRLNYFGLIDAPDYPTPAATTHCLHAVSVLPTTAATASPPSSLSTTVFLSFPGAVRVSVCQMTDIRAPVWFTKLVLEKQKEKKEKKKKKKWKKKKKREKEDDNDDKDDDDDD</sequence>